<evidence type="ECO:0000259" key="1">
    <source>
        <dbReference type="Pfam" id="PF14243"/>
    </source>
</evidence>
<name>A0A7W9GLX1_9ACTN</name>
<keyword evidence="3" id="KW-1185">Reference proteome</keyword>
<organism evidence="2 3">
    <name type="scientific">Jiangella mangrovi</name>
    <dbReference type="NCBI Taxonomy" id="1524084"/>
    <lineage>
        <taxon>Bacteria</taxon>
        <taxon>Bacillati</taxon>
        <taxon>Actinomycetota</taxon>
        <taxon>Actinomycetes</taxon>
        <taxon>Jiangellales</taxon>
        <taxon>Jiangellaceae</taxon>
        <taxon>Jiangella</taxon>
    </lineage>
</organism>
<reference evidence="2 3" key="1">
    <citation type="submission" date="2020-08" db="EMBL/GenBank/DDBJ databases">
        <title>Sequencing the genomes of 1000 actinobacteria strains.</title>
        <authorList>
            <person name="Klenk H.-P."/>
        </authorList>
    </citation>
    <scope>NUCLEOTIDE SEQUENCE [LARGE SCALE GENOMIC DNA]</scope>
    <source>
        <strain evidence="2 3">DSM 102122</strain>
    </source>
</reference>
<dbReference type="Pfam" id="PF14243">
    <property type="entry name" value="R2K_3"/>
    <property type="match status" value="1"/>
</dbReference>
<comment type="caution">
    <text evidence="2">The sequence shown here is derived from an EMBL/GenBank/DDBJ whole genome shotgun (WGS) entry which is preliminary data.</text>
</comment>
<accession>A0A7W9GLX1</accession>
<dbReference type="AlphaFoldDB" id="A0A7W9GLX1"/>
<feature type="domain" description="ATP-grasp" evidence="1">
    <location>
        <begin position="22"/>
        <end position="122"/>
    </location>
</feature>
<evidence type="ECO:0000313" key="2">
    <source>
        <dbReference type="EMBL" id="MBB5786195.1"/>
    </source>
</evidence>
<proteinExistence type="predicted"/>
<dbReference type="EMBL" id="JACHMM010000001">
    <property type="protein sequence ID" value="MBB5786195.1"/>
    <property type="molecule type" value="Genomic_DNA"/>
</dbReference>
<evidence type="ECO:0000313" key="3">
    <source>
        <dbReference type="Proteomes" id="UP000542813"/>
    </source>
</evidence>
<gene>
    <name evidence="2" type="ORF">HD601_000770</name>
</gene>
<dbReference type="InterPro" id="IPR025643">
    <property type="entry name" value="R2K_3"/>
</dbReference>
<dbReference type="Proteomes" id="UP000542813">
    <property type="component" value="Unassembled WGS sequence"/>
</dbReference>
<protein>
    <recommendedName>
        <fullName evidence="1">ATP-grasp domain-containing protein</fullName>
    </recommendedName>
</protein>
<sequence length="128" mass="13642">MLERDQITLRALDHGFFYDDDSLPVVVAPEITIGHEWRFVVVGATVVAGSDYTSLSRTAGAALSPEHPAWGYAADLASKVEPPDPVFVLDVCETDAGLRLLEFNPFGGADLYGCDRAAIVGAVHALLA</sequence>